<reference evidence="2 3" key="1">
    <citation type="submission" date="2018-11" db="EMBL/GenBank/DDBJ databases">
        <title>Genomic Encyclopedia of Type Strains, Phase IV (KMG-IV): sequencing the most valuable type-strain genomes for metagenomic binning, comparative biology and taxonomic classification.</title>
        <authorList>
            <person name="Goeker M."/>
        </authorList>
    </citation>
    <scope>NUCLEOTIDE SEQUENCE [LARGE SCALE GENOMIC DNA]</scope>
    <source>
        <strain evidence="2 3">DSM 21945</strain>
    </source>
</reference>
<evidence type="ECO:0000256" key="1">
    <source>
        <dbReference type="SAM" id="MobiDB-lite"/>
    </source>
</evidence>
<dbReference type="AlphaFoldDB" id="A0A3N1PC87"/>
<dbReference type="STRING" id="584787.GCA_001247655_03965"/>
<feature type="region of interest" description="Disordered" evidence="1">
    <location>
        <begin position="188"/>
        <end position="211"/>
    </location>
</feature>
<sequence length="211" mass="21864">MLQVGASSYNQSIAADTQVPAASAVASQPAATGASATDKANPTPAPDKASSDQISRNAPASKGQAPGQPLLNETDQAELDSLKARDQEVRSHEQAHQSAAGSYSKGMHLSFEKGADGRRYAVDGEVQIDTSKVAGDPQATLSKAQTILKAALAPAQPSGQDKQVASEARQMITEARAAILAQQQEQLKGTPERAYETAAKPKASLGLDLFA</sequence>
<protein>
    <submittedName>
        <fullName evidence="2">SprA family protein</fullName>
    </submittedName>
</protein>
<gene>
    <name evidence="2" type="ORF">EDC28_106239</name>
</gene>
<dbReference type="Proteomes" id="UP000268033">
    <property type="component" value="Unassembled WGS sequence"/>
</dbReference>
<evidence type="ECO:0000313" key="3">
    <source>
        <dbReference type="Proteomes" id="UP000268033"/>
    </source>
</evidence>
<feature type="compositionally biased region" description="Basic and acidic residues" evidence="1">
    <location>
        <begin position="80"/>
        <end position="95"/>
    </location>
</feature>
<feature type="compositionally biased region" description="Low complexity" evidence="1">
    <location>
        <begin position="18"/>
        <end position="37"/>
    </location>
</feature>
<dbReference type="RefSeq" id="WP_123421862.1">
    <property type="nucleotide sequence ID" value="NZ_RJUL01000006.1"/>
</dbReference>
<keyword evidence="3" id="KW-1185">Reference proteome</keyword>
<accession>A0A3N1PC87</accession>
<dbReference type="Pfam" id="PF12118">
    <property type="entry name" value="SprA-related"/>
    <property type="match status" value="1"/>
</dbReference>
<dbReference type="InterPro" id="IPR021973">
    <property type="entry name" value="SprA-related"/>
</dbReference>
<evidence type="ECO:0000313" key="2">
    <source>
        <dbReference type="EMBL" id="ROQ24991.1"/>
    </source>
</evidence>
<organism evidence="2 3">
    <name type="scientific">Gallaecimonas pentaromativorans</name>
    <dbReference type="NCBI Taxonomy" id="584787"/>
    <lineage>
        <taxon>Bacteria</taxon>
        <taxon>Pseudomonadati</taxon>
        <taxon>Pseudomonadota</taxon>
        <taxon>Gammaproteobacteria</taxon>
        <taxon>Enterobacterales</taxon>
        <taxon>Gallaecimonadaceae</taxon>
        <taxon>Gallaecimonas</taxon>
    </lineage>
</organism>
<feature type="region of interest" description="Disordered" evidence="1">
    <location>
        <begin position="18"/>
        <end position="107"/>
    </location>
</feature>
<proteinExistence type="predicted"/>
<comment type="caution">
    <text evidence="2">The sequence shown here is derived from an EMBL/GenBank/DDBJ whole genome shotgun (WGS) entry which is preliminary data.</text>
</comment>
<name>A0A3N1PC87_9GAMM</name>
<dbReference type="EMBL" id="RJUL01000006">
    <property type="protein sequence ID" value="ROQ24991.1"/>
    <property type="molecule type" value="Genomic_DNA"/>
</dbReference>